<gene>
    <name evidence="2" type="ORF">QYF68_12690</name>
</gene>
<dbReference type="EMBL" id="JAUHTC010000045">
    <property type="protein sequence ID" value="MDN4518675.1"/>
    <property type="molecule type" value="Genomic_DNA"/>
</dbReference>
<feature type="region of interest" description="Disordered" evidence="1">
    <location>
        <begin position="1"/>
        <end position="22"/>
    </location>
</feature>
<reference evidence="2" key="1">
    <citation type="submission" date="2023-07" db="EMBL/GenBank/DDBJ databases">
        <title>Degradation of tert-butanol by M. austroafricanum TBA100.</title>
        <authorList>
            <person name="Helbich S."/>
            <person name="Vainshtein Y."/>
        </authorList>
    </citation>
    <scope>NUCLEOTIDE SEQUENCE</scope>
    <source>
        <strain evidence="2">TBA100</strain>
    </source>
</reference>
<keyword evidence="3" id="KW-1185">Reference proteome</keyword>
<sequence length="58" mass="6361">MSTSTPGEPRSVSQPDALSEHDLDTAYAQLSTTFNHAAANADRRTARDLYARQSDDHL</sequence>
<evidence type="ECO:0000256" key="1">
    <source>
        <dbReference type="SAM" id="MobiDB-lite"/>
    </source>
</evidence>
<name>A0ABT8HDP4_MYCAO</name>
<proteinExistence type="predicted"/>
<feature type="compositionally biased region" description="Polar residues" evidence="1">
    <location>
        <begin position="1"/>
        <end position="16"/>
    </location>
</feature>
<dbReference type="Proteomes" id="UP001172687">
    <property type="component" value="Unassembled WGS sequence"/>
</dbReference>
<organism evidence="2 3">
    <name type="scientific">Mycolicibacterium austroafricanum</name>
    <name type="common">Mycobacterium austroafricanum</name>
    <dbReference type="NCBI Taxonomy" id="39687"/>
    <lineage>
        <taxon>Bacteria</taxon>
        <taxon>Bacillati</taxon>
        <taxon>Actinomycetota</taxon>
        <taxon>Actinomycetes</taxon>
        <taxon>Mycobacteriales</taxon>
        <taxon>Mycobacteriaceae</taxon>
        <taxon>Mycolicibacterium</taxon>
    </lineage>
</organism>
<protein>
    <submittedName>
        <fullName evidence="2">Uncharacterized protein</fullName>
    </submittedName>
</protein>
<dbReference type="RefSeq" id="WP_301161444.1">
    <property type="nucleotide sequence ID" value="NZ_JAUHTC010000045.1"/>
</dbReference>
<accession>A0ABT8HDP4</accession>
<evidence type="ECO:0000313" key="2">
    <source>
        <dbReference type="EMBL" id="MDN4518675.1"/>
    </source>
</evidence>
<comment type="caution">
    <text evidence="2">The sequence shown here is derived from an EMBL/GenBank/DDBJ whole genome shotgun (WGS) entry which is preliminary data.</text>
</comment>
<evidence type="ECO:0000313" key="3">
    <source>
        <dbReference type="Proteomes" id="UP001172687"/>
    </source>
</evidence>